<dbReference type="SMART" id="SM00347">
    <property type="entry name" value="HTH_MARR"/>
    <property type="match status" value="1"/>
</dbReference>
<sequence>MDEDLSDGHYEALASIRHELRRFLHFSEQAAASSGVTPQQHQALLAIRASGGSMLVGELAEHLLLKPHSTSEHVDRLVRLGLVRRLAGKTDKRQVPIELTAEGGALLASLSRVHRDELRRIRPLLTQLIGTL</sequence>
<organism evidence="2 3">
    <name type="scientific">Sphingomonas oryzagri</name>
    <dbReference type="NCBI Taxonomy" id="3042314"/>
    <lineage>
        <taxon>Bacteria</taxon>
        <taxon>Pseudomonadati</taxon>
        <taxon>Pseudomonadota</taxon>
        <taxon>Alphaproteobacteria</taxon>
        <taxon>Sphingomonadales</taxon>
        <taxon>Sphingomonadaceae</taxon>
        <taxon>Sphingomonas</taxon>
    </lineage>
</organism>
<proteinExistence type="predicted"/>
<dbReference type="RefSeq" id="WP_281043007.1">
    <property type="nucleotide sequence ID" value="NZ_JARYGZ010000001.1"/>
</dbReference>
<dbReference type="SUPFAM" id="SSF46785">
    <property type="entry name" value="Winged helix' DNA-binding domain"/>
    <property type="match status" value="1"/>
</dbReference>
<name>A0ABT6MX91_9SPHN</name>
<comment type="caution">
    <text evidence="2">The sequence shown here is derived from an EMBL/GenBank/DDBJ whole genome shotgun (WGS) entry which is preliminary data.</text>
</comment>
<dbReference type="InterPro" id="IPR036390">
    <property type="entry name" value="WH_DNA-bd_sf"/>
</dbReference>
<dbReference type="PANTHER" id="PTHR33164:SF104">
    <property type="entry name" value="TRANSCRIPTIONAL REGULATORY PROTEIN"/>
    <property type="match status" value="1"/>
</dbReference>
<dbReference type="PROSITE" id="PS50995">
    <property type="entry name" value="HTH_MARR_2"/>
    <property type="match status" value="1"/>
</dbReference>
<dbReference type="InterPro" id="IPR036388">
    <property type="entry name" value="WH-like_DNA-bd_sf"/>
</dbReference>
<dbReference type="Proteomes" id="UP001160625">
    <property type="component" value="Unassembled WGS sequence"/>
</dbReference>
<accession>A0ABT6MX91</accession>
<keyword evidence="3" id="KW-1185">Reference proteome</keyword>
<evidence type="ECO:0000313" key="2">
    <source>
        <dbReference type="EMBL" id="MDH7637664.1"/>
    </source>
</evidence>
<gene>
    <name evidence="2" type="ORF">QGN17_02870</name>
</gene>
<feature type="domain" description="HTH marR-type" evidence="1">
    <location>
        <begin position="6"/>
        <end position="132"/>
    </location>
</feature>
<dbReference type="PANTHER" id="PTHR33164">
    <property type="entry name" value="TRANSCRIPTIONAL REGULATOR, MARR FAMILY"/>
    <property type="match status" value="1"/>
</dbReference>
<protein>
    <submittedName>
        <fullName evidence="2">MarR family transcriptional regulator</fullName>
    </submittedName>
</protein>
<dbReference type="Gene3D" id="1.10.10.10">
    <property type="entry name" value="Winged helix-like DNA-binding domain superfamily/Winged helix DNA-binding domain"/>
    <property type="match status" value="1"/>
</dbReference>
<dbReference type="EMBL" id="JARYGZ010000001">
    <property type="protein sequence ID" value="MDH7637664.1"/>
    <property type="molecule type" value="Genomic_DNA"/>
</dbReference>
<dbReference type="Pfam" id="PF12802">
    <property type="entry name" value="MarR_2"/>
    <property type="match status" value="1"/>
</dbReference>
<dbReference type="InterPro" id="IPR000835">
    <property type="entry name" value="HTH_MarR-typ"/>
</dbReference>
<evidence type="ECO:0000313" key="3">
    <source>
        <dbReference type="Proteomes" id="UP001160625"/>
    </source>
</evidence>
<reference evidence="2" key="1">
    <citation type="submission" date="2023-04" db="EMBL/GenBank/DDBJ databases">
        <title>Sphingomonas sp. MAHUQ-71 isolated from rice field.</title>
        <authorList>
            <person name="Huq M.A."/>
        </authorList>
    </citation>
    <scope>NUCLEOTIDE SEQUENCE</scope>
    <source>
        <strain evidence="2">MAHUQ-71</strain>
    </source>
</reference>
<evidence type="ECO:0000259" key="1">
    <source>
        <dbReference type="PROSITE" id="PS50995"/>
    </source>
</evidence>
<dbReference type="InterPro" id="IPR039422">
    <property type="entry name" value="MarR/SlyA-like"/>
</dbReference>